<keyword evidence="5" id="KW-1185">Reference proteome</keyword>
<dbReference type="GO" id="GO:0016747">
    <property type="term" value="F:acyltransferase activity, transferring groups other than amino-acyl groups"/>
    <property type="evidence" value="ECO:0007669"/>
    <property type="project" value="InterPro"/>
</dbReference>
<dbReference type="InterPro" id="IPR016181">
    <property type="entry name" value="Acyl_CoA_acyltransferase"/>
</dbReference>
<evidence type="ECO:0000313" key="4">
    <source>
        <dbReference type="EMBL" id="GFE79496.1"/>
    </source>
</evidence>
<feature type="domain" description="N-acetyltransferase" evidence="3">
    <location>
        <begin position="1"/>
        <end position="160"/>
    </location>
</feature>
<gene>
    <name evidence="4" type="ORF">GCM10011487_14960</name>
</gene>
<evidence type="ECO:0000256" key="1">
    <source>
        <dbReference type="ARBA" id="ARBA00022679"/>
    </source>
</evidence>
<comment type="caution">
    <text evidence="4">The sequence shown here is derived from an EMBL/GenBank/DDBJ whole genome shotgun (WGS) entry which is preliminary data.</text>
</comment>
<dbReference type="RefSeq" id="WP_161811159.1">
    <property type="nucleotide sequence ID" value="NZ_BLJN01000001.1"/>
</dbReference>
<reference evidence="5" key="1">
    <citation type="submission" date="2020-01" db="EMBL/GenBank/DDBJ databases">
        <title>'Steroidobacter agaridevorans' sp. nov., agar-degrading bacteria isolated from rhizosphere soils.</title>
        <authorList>
            <person name="Ikenaga M."/>
            <person name="Kataoka M."/>
            <person name="Murouchi A."/>
            <person name="Katsuragi S."/>
            <person name="Sakai M."/>
        </authorList>
    </citation>
    <scope>NUCLEOTIDE SEQUENCE [LARGE SCALE GENOMIC DNA]</scope>
    <source>
        <strain evidence="5">YU21-B</strain>
    </source>
</reference>
<dbReference type="AlphaFoldDB" id="A0A829Y9T8"/>
<dbReference type="SUPFAM" id="SSF55729">
    <property type="entry name" value="Acyl-CoA N-acyltransferases (Nat)"/>
    <property type="match status" value="1"/>
</dbReference>
<dbReference type="CDD" id="cd04301">
    <property type="entry name" value="NAT_SF"/>
    <property type="match status" value="1"/>
</dbReference>
<proteinExistence type="predicted"/>
<dbReference type="PANTHER" id="PTHR43877">
    <property type="entry name" value="AMINOALKYLPHOSPHONATE N-ACETYLTRANSFERASE-RELATED-RELATED"/>
    <property type="match status" value="1"/>
</dbReference>
<dbReference type="InterPro" id="IPR050832">
    <property type="entry name" value="Bact_Acetyltransf"/>
</dbReference>
<dbReference type="Gene3D" id="3.40.630.30">
    <property type="match status" value="1"/>
</dbReference>
<dbReference type="Pfam" id="PF00583">
    <property type="entry name" value="Acetyltransf_1"/>
    <property type="match status" value="1"/>
</dbReference>
<evidence type="ECO:0000256" key="2">
    <source>
        <dbReference type="ARBA" id="ARBA00023315"/>
    </source>
</evidence>
<protein>
    <submittedName>
        <fullName evidence="4">N-acetyltransferase</fullName>
    </submittedName>
</protein>
<keyword evidence="2" id="KW-0012">Acyltransferase</keyword>
<evidence type="ECO:0000313" key="5">
    <source>
        <dbReference type="Proteomes" id="UP000445000"/>
    </source>
</evidence>
<dbReference type="Proteomes" id="UP000445000">
    <property type="component" value="Unassembled WGS sequence"/>
</dbReference>
<name>A0A829Y9T8_9GAMM</name>
<accession>A0A829Y9T8</accession>
<keyword evidence="1 4" id="KW-0808">Transferase</keyword>
<dbReference type="PROSITE" id="PS51186">
    <property type="entry name" value="GNAT"/>
    <property type="match status" value="1"/>
</dbReference>
<dbReference type="EMBL" id="BLJN01000001">
    <property type="protein sequence ID" value="GFE79496.1"/>
    <property type="molecule type" value="Genomic_DNA"/>
</dbReference>
<dbReference type="InterPro" id="IPR000182">
    <property type="entry name" value="GNAT_dom"/>
</dbReference>
<organism evidence="4 5">
    <name type="scientific">Steroidobacter agaridevorans</name>
    <dbReference type="NCBI Taxonomy" id="2695856"/>
    <lineage>
        <taxon>Bacteria</taxon>
        <taxon>Pseudomonadati</taxon>
        <taxon>Pseudomonadota</taxon>
        <taxon>Gammaproteobacteria</taxon>
        <taxon>Steroidobacterales</taxon>
        <taxon>Steroidobacteraceae</taxon>
        <taxon>Steroidobacter</taxon>
    </lineage>
</organism>
<sequence length="165" mass="18575">MLRLASPDDQDTVYSIYMHPDVIPYLGYDPMSAAEFRAVFQELVDCRSFYVLEQEGSIAAFCRTTRQPGRASHVATLGTLAVAPRWRGTGIARQLLEQIFTLLKAQGVLRVELMLEVDNPRAFAFYSKLGFEQEGIMRAAYKRSSDAHYTDEIFMAKLLADLPSA</sequence>
<evidence type="ECO:0000259" key="3">
    <source>
        <dbReference type="PROSITE" id="PS51186"/>
    </source>
</evidence>